<dbReference type="Pfam" id="PF00528">
    <property type="entry name" value="BPD_transp_1"/>
    <property type="match status" value="1"/>
</dbReference>
<evidence type="ECO:0000313" key="10">
    <source>
        <dbReference type="Proteomes" id="UP000032250"/>
    </source>
</evidence>
<reference evidence="9 10" key="1">
    <citation type="submission" date="2014-06" db="EMBL/GenBank/DDBJ databases">
        <title>Genome characterization of distinct group I Clostridium botulinum lineages.</title>
        <authorList>
            <person name="Giordani F."/>
            <person name="Anselmo A."/>
            <person name="Fillo S."/>
            <person name="Palozzi A.M."/>
            <person name="Fortunato A."/>
            <person name="Gentile B."/>
            <person name="Ciammaruconi A."/>
            <person name="Anniballi F."/>
            <person name="De Medici D."/>
            <person name="Lista F."/>
        </authorList>
    </citation>
    <scope>NUCLEOTIDE SEQUENCE [LARGE SCALE GENOMIC DNA]</scope>
    <source>
        <strain evidence="9 10">B2 450</strain>
    </source>
</reference>
<dbReference type="AlphaFoldDB" id="A0A0D1BQR0"/>
<dbReference type="GO" id="GO:0055085">
    <property type="term" value="P:transmembrane transport"/>
    <property type="evidence" value="ECO:0007669"/>
    <property type="project" value="InterPro"/>
</dbReference>
<dbReference type="GO" id="GO:0005886">
    <property type="term" value="C:plasma membrane"/>
    <property type="evidence" value="ECO:0007669"/>
    <property type="project" value="UniProtKB-SubCell"/>
</dbReference>
<dbReference type="NCBIfam" id="NF040733">
    <property type="entry name" value="ABC_perm_U"/>
    <property type="match status" value="1"/>
</dbReference>
<feature type="transmembrane region" description="Helical" evidence="7">
    <location>
        <begin position="120"/>
        <end position="138"/>
    </location>
</feature>
<evidence type="ECO:0000256" key="7">
    <source>
        <dbReference type="RuleBase" id="RU363032"/>
    </source>
</evidence>
<accession>A0A0D1BQR0</accession>
<dbReference type="HOGENOM" id="CLU_046113_1_1_9"/>
<keyword evidence="3" id="KW-1003">Cell membrane</keyword>
<comment type="caution">
    <text evidence="9">The sequence shown here is derived from an EMBL/GenBank/DDBJ whole genome shotgun (WGS) entry which is preliminary data.</text>
</comment>
<keyword evidence="6 7" id="KW-0472">Membrane</keyword>
<evidence type="ECO:0000256" key="5">
    <source>
        <dbReference type="ARBA" id="ARBA00022989"/>
    </source>
</evidence>
<dbReference type="InterPro" id="IPR035906">
    <property type="entry name" value="MetI-like_sf"/>
</dbReference>
<dbReference type="InterPro" id="IPR000515">
    <property type="entry name" value="MetI-like"/>
</dbReference>
<dbReference type="PANTHER" id="PTHR30151:SF0">
    <property type="entry name" value="ABC TRANSPORTER PERMEASE PROTEIN MJ0413-RELATED"/>
    <property type="match status" value="1"/>
</dbReference>
<evidence type="ECO:0000259" key="8">
    <source>
        <dbReference type="PROSITE" id="PS50928"/>
    </source>
</evidence>
<feature type="domain" description="ABC transmembrane type-1" evidence="8">
    <location>
        <begin position="78"/>
        <end position="213"/>
    </location>
</feature>
<dbReference type="PROSITE" id="PS50928">
    <property type="entry name" value="ABC_TM1"/>
    <property type="match status" value="1"/>
</dbReference>
<dbReference type="SUPFAM" id="SSF161098">
    <property type="entry name" value="MetI-like"/>
    <property type="match status" value="1"/>
</dbReference>
<dbReference type="OrthoDB" id="9796361at2"/>
<keyword evidence="4 7" id="KW-0812">Transmembrane</keyword>
<keyword evidence="5 7" id="KW-1133">Transmembrane helix</keyword>
<feature type="transmembrane region" description="Helical" evidence="7">
    <location>
        <begin position="88"/>
        <end position="108"/>
    </location>
</feature>
<name>A0A0D1BQR0_CLOBO</name>
<feature type="transmembrane region" description="Helical" evidence="7">
    <location>
        <begin position="144"/>
        <end position="163"/>
    </location>
</feature>
<evidence type="ECO:0000256" key="3">
    <source>
        <dbReference type="ARBA" id="ARBA00022475"/>
    </source>
</evidence>
<feature type="transmembrane region" description="Helical" evidence="7">
    <location>
        <begin position="28"/>
        <end position="45"/>
    </location>
</feature>
<dbReference type="EMBL" id="JXSU01000008">
    <property type="protein sequence ID" value="KIS22142.1"/>
    <property type="molecule type" value="Genomic_DNA"/>
</dbReference>
<evidence type="ECO:0000256" key="6">
    <source>
        <dbReference type="ARBA" id="ARBA00023136"/>
    </source>
</evidence>
<dbReference type="Gene3D" id="1.10.3720.10">
    <property type="entry name" value="MetI-like"/>
    <property type="match status" value="1"/>
</dbReference>
<comment type="similarity">
    <text evidence="7">Belongs to the binding-protein-dependent transport system permease family.</text>
</comment>
<dbReference type="PANTHER" id="PTHR30151">
    <property type="entry name" value="ALKANE SULFONATE ABC TRANSPORTER-RELATED, MEMBRANE SUBUNIT"/>
    <property type="match status" value="1"/>
</dbReference>
<dbReference type="PATRIC" id="fig|1379739.3.peg.3763"/>
<gene>
    <name evidence="9" type="ORF">N495_16815</name>
</gene>
<protein>
    <submittedName>
        <fullName evidence="9">ABC transporter permease</fullName>
    </submittedName>
</protein>
<comment type="subcellular location">
    <subcellularLocation>
        <location evidence="1 7">Cell membrane</location>
        <topology evidence="1 7">Multi-pass membrane protein</topology>
    </subcellularLocation>
</comment>
<evidence type="ECO:0000256" key="4">
    <source>
        <dbReference type="ARBA" id="ARBA00022692"/>
    </source>
</evidence>
<evidence type="ECO:0000256" key="1">
    <source>
        <dbReference type="ARBA" id="ARBA00004651"/>
    </source>
</evidence>
<proteinExistence type="inferred from homology"/>
<dbReference type="Proteomes" id="UP000032250">
    <property type="component" value="Unassembled WGS sequence"/>
</dbReference>
<keyword evidence="2 7" id="KW-0813">Transport</keyword>
<evidence type="ECO:0000256" key="2">
    <source>
        <dbReference type="ARBA" id="ARBA00022448"/>
    </source>
</evidence>
<dbReference type="CDD" id="cd06261">
    <property type="entry name" value="TM_PBP2"/>
    <property type="match status" value="1"/>
</dbReference>
<sequence>MAEIESKVLSNTSTGILKETSKNKIKELMYKLIMMVILIIVWYLLAEHYGNELILPTPKRTGKAFIKCLTSSEIMTNLLITLNRVLKGFMYAMIIGVPLGLFMGAFKMANNLIGGFIDSIRQVPIMAWVPLTIVWFGIGDGPTIFLITFSGIFPVILNTIAGVKNISKDYYNAARSMGAGPWSIFSNIILPASIPDILTGARIAISGGWMSVI</sequence>
<organism evidence="9 10">
    <name type="scientific">Clostridium botulinum B2 450</name>
    <dbReference type="NCBI Taxonomy" id="1379739"/>
    <lineage>
        <taxon>Bacteria</taxon>
        <taxon>Bacillati</taxon>
        <taxon>Bacillota</taxon>
        <taxon>Clostridia</taxon>
        <taxon>Eubacteriales</taxon>
        <taxon>Clostridiaceae</taxon>
        <taxon>Clostridium</taxon>
    </lineage>
</organism>
<evidence type="ECO:0000313" key="9">
    <source>
        <dbReference type="EMBL" id="KIS22142.1"/>
    </source>
</evidence>